<dbReference type="EMBL" id="JYIJ01000019">
    <property type="protein sequence ID" value="KWW97986.1"/>
    <property type="molecule type" value="Genomic_DNA"/>
</dbReference>
<dbReference type="Proteomes" id="UP000070188">
    <property type="component" value="Unassembled WGS sequence"/>
</dbReference>
<organism evidence="2 4">
    <name type="scientific">Carbonactinospora thermoautotrophica</name>
    <dbReference type="NCBI Taxonomy" id="1469144"/>
    <lineage>
        <taxon>Bacteria</taxon>
        <taxon>Bacillati</taxon>
        <taxon>Actinomycetota</taxon>
        <taxon>Actinomycetes</taxon>
        <taxon>Kitasatosporales</taxon>
        <taxon>Carbonactinosporaceae</taxon>
        <taxon>Carbonactinospora</taxon>
    </lineage>
</organism>
<gene>
    <name evidence="2" type="ORF">LI90_4142</name>
    <name evidence="1" type="ORF">TH66_21855</name>
    <name evidence="3" type="ORF">TR74_17765</name>
</gene>
<protein>
    <recommendedName>
        <fullName evidence="7">BON domain-containing protein</fullName>
    </recommendedName>
</protein>
<reference evidence="4" key="3">
    <citation type="submission" date="2015-04" db="EMBL/GenBank/DDBJ databases">
        <title>Physiological reanalysis, assessment of diazotrophy, and genome sequences of multiple isolates of Streptomyces thermoautotrophicus.</title>
        <authorList>
            <person name="MacKellar D.C."/>
            <person name="Lieber L."/>
            <person name="Norman J."/>
            <person name="Bolger A."/>
            <person name="Tobin C."/>
            <person name="Murray J.W."/>
            <person name="Chang R."/>
            <person name="Ford T."/>
            <person name="Nguyen P.Q."/>
            <person name="Woodward J."/>
            <person name="Permingeat H."/>
            <person name="Joshi N.S."/>
            <person name="Silver P.A."/>
            <person name="Usadel B."/>
            <person name="Rutherford A.W."/>
            <person name="Friesen M."/>
            <person name="Prell J."/>
        </authorList>
    </citation>
    <scope>NUCLEOTIDE SEQUENCE [LARGE SCALE GENOMIC DNA]</scope>
    <source>
        <strain evidence="4">H1</strain>
    </source>
</reference>
<dbReference type="AlphaFoldDB" id="A0A132N0F9"/>
<dbReference type="Proteomes" id="UP000070598">
    <property type="component" value="Unassembled WGS sequence"/>
</dbReference>
<reference evidence="5" key="2">
    <citation type="submission" date="2015-02" db="EMBL/GenBank/DDBJ databases">
        <title>Physiological reanalysis, assessment of diazotrophy, and genome sequences of multiple isolates of Streptomyces thermoautotrophicus.</title>
        <authorList>
            <person name="MacKellar D.C."/>
            <person name="Lieber L."/>
            <person name="Norman J."/>
            <person name="Bolger A."/>
            <person name="Tobin C."/>
            <person name="Murray J.W."/>
            <person name="Friesen M."/>
            <person name="Prell J."/>
        </authorList>
    </citation>
    <scope>NUCLEOTIDE SEQUENCE [LARGE SCALE GENOMIC DNA]</scope>
    <source>
        <strain evidence="5">UBT1</strain>
    </source>
</reference>
<proteinExistence type="predicted"/>
<reference evidence="2" key="4">
    <citation type="submission" date="2015-04" db="EMBL/GenBank/DDBJ databases">
        <title>Physiological reanalysis, assessment of diazotrophy, and genome sequences of multiple isolates of Streptomyces thermoautotrophicus.</title>
        <authorList>
            <person name="MacKellar D.C."/>
            <person name="Lieber L."/>
            <person name="Norman J."/>
            <person name="Bolger A."/>
            <person name="Tobin C."/>
            <person name="Murray J.W."/>
            <person name="Woodward J."/>
            <person name="Friesen M."/>
            <person name="Prell J."/>
        </authorList>
    </citation>
    <scope>NUCLEOTIDE SEQUENCE [LARGE SCALE GENOMIC DNA]</scope>
    <source>
        <strain evidence="2">H1</strain>
    </source>
</reference>
<evidence type="ECO:0000313" key="2">
    <source>
        <dbReference type="EMBL" id="KWX03092.1"/>
    </source>
</evidence>
<dbReference type="Proteomes" id="UP000070659">
    <property type="component" value="Unassembled WGS sequence"/>
</dbReference>
<comment type="caution">
    <text evidence="2">The sequence shown here is derived from an EMBL/GenBank/DDBJ whole genome shotgun (WGS) entry which is preliminary data.</text>
</comment>
<dbReference type="EMBL" id="JYIK01001038">
    <property type="protein sequence ID" value="KWX07733.1"/>
    <property type="molecule type" value="Genomic_DNA"/>
</dbReference>
<dbReference type="EMBL" id="LAXD01000001">
    <property type="protein sequence ID" value="KWX03092.1"/>
    <property type="molecule type" value="Genomic_DNA"/>
</dbReference>
<evidence type="ECO:0000313" key="5">
    <source>
        <dbReference type="Proteomes" id="UP000070598"/>
    </source>
</evidence>
<name>A0A132N0F9_9ACTN</name>
<dbReference type="RefSeq" id="WP_066890490.1">
    <property type="nucleotide sequence ID" value="NZ_CP171739.1"/>
</dbReference>
<evidence type="ECO:0000313" key="4">
    <source>
        <dbReference type="Proteomes" id="UP000070188"/>
    </source>
</evidence>
<dbReference type="PATRIC" id="fig|1469144.10.peg.4444"/>
<evidence type="ECO:0000313" key="6">
    <source>
        <dbReference type="Proteomes" id="UP000070659"/>
    </source>
</evidence>
<accession>A0A132N0F9</accession>
<dbReference type="STRING" id="1469144.LI90_4142"/>
<reference evidence="1 6" key="1">
    <citation type="submission" date="2015-02" db="EMBL/GenBank/DDBJ databases">
        <title>Physiological reanalysis, assessment of diazotrophy, and genome sequences of multiple isolates of Streptomyces thermoautotrophicus.</title>
        <authorList>
            <person name="MacKellar D.C."/>
            <person name="Lieber L."/>
            <person name="Norman J."/>
            <person name="Bolger A."/>
            <person name="Tobin C."/>
            <person name="Murray J.W."/>
            <person name="Prell J."/>
        </authorList>
    </citation>
    <scope>NUCLEOTIDE SEQUENCE [LARGE SCALE GENOMIC DNA]</scope>
    <source>
        <strain evidence="1 6">UBT1</strain>
    </source>
</reference>
<evidence type="ECO:0000313" key="3">
    <source>
        <dbReference type="EMBL" id="KWX07733.1"/>
    </source>
</evidence>
<evidence type="ECO:0000313" key="1">
    <source>
        <dbReference type="EMBL" id="KWW97986.1"/>
    </source>
</evidence>
<keyword evidence="4" id="KW-1185">Reference proteome</keyword>
<sequence length="87" mass="9717">MRGEKAPEYRAGHIMQRIAEDPRTSEMGIHIAMHAGWLVVSGVVSTPQRREEILRVIREEAPELRIRDEVQIAGAGAGDPEDEETLT</sequence>
<evidence type="ECO:0008006" key="7">
    <source>
        <dbReference type="Google" id="ProtNLM"/>
    </source>
</evidence>
<dbReference type="OrthoDB" id="4474880at2"/>